<name>A0AAU8CS75_9HYPH</name>
<evidence type="ECO:0000313" key="6">
    <source>
        <dbReference type="EMBL" id="XCG49174.1"/>
    </source>
</evidence>
<dbReference type="InterPro" id="IPR058625">
    <property type="entry name" value="MdtA-like_BSH"/>
</dbReference>
<dbReference type="EMBL" id="CP159253">
    <property type="protein sequence ID" value="XCG49174.1"/>
    <property type="molecule type" value="Genomic_DNA"/>
</dbReference>
<comment type="subcellular location">
    <subcellularLocation>
        <location evidence="1">Membrane</location>
        <topology evidence="1">Single-pass membrane protein</topology>
    </subcellularLocation>
</comment>
<gene>
    <name evidence="6" type="ORF">ABVK50_00600</name>
</gene>
<dbReference type="SUPFAM" id="SSF111369">
    <property type="entry name" value="HlyD-like secretion proteins"/>
    <property type="match status" value="1"/>
</dbReference>
<evidence type="ECO:0000256" key="1">
    <source>
        <dbReference type="ARBA" id="ARBA00004167"/>
    </source>
</evidence>
<dbReference type="AlphaFoldDB" id="A0AAU8CS75"/>
<proteinExistence type="predicted"/>
<protein>
    <submittedName>
        <fullName evidence="6">Biotin/lipoyl-binding protein</fullName>
    </submittedName>
</protein>
<feature type="domain" description="Multidrug resistance protein MdtA-like barrel-sandwich hybrid" evidence="5">
    <location>
        <begin position="38"/>
        <end position="76"/>
    </location>
</feature>
<dbReference type="PANTHER" id="PTHR30386">
    <property type="entry name" value="MEMBRANE FUSION SUBUNIT OF EMRAB-TOLC MULTIDRUG EFFLUX PUMP"/>
    <property type="match status" value="1"/>
</dbReference>
<reference evidence="6" key="1">
    <citation type="submission" date="2024-06" db="EMBL/GenBank/DDBJ databases">
        <title>Mesorhizobium karijinii sp. nov., a symbiont of the iconic Swainsona formosa from arid Australia.</title>
        <authorList>
            <person name="Hill Y.J."/>
            <person name="Watkin E.L.J."/>
            <person name="O'Hara G.W."/>
            <person name="Terpolilli J."/>
            <person name="Tye M.L."/>
            <person name="Kohlmeier M.G."/>
        </authorList>
    </citation>
    <scope>NUCLEOTIDE SEQUENCE</scope>
    <source>
        <strain evidence="6">WSM2240</strain>
    </source>
</reference>
<dbReference type="Gene3D" id="2.40.50.100">
    <property type="match status" value="1"/>
</dbReference>
<dbReference type="InterPro" id="IPR050739">
    <property type="entry name" value="MFP"/>
</dbReference>
<organism evidence="6">
    <name type="scientific">Mesorhizobium sp. WSM2240</name>
    <dbReference type="NCBI Taxonomy" id="3228851"/>
    <lineage>
        <taxon>Bacteria</taxon>
        <taxon>Pseudomonadati</taxon>
        <taxon>Pseudomonadota</taxon>
        <taxon>Alphaproteobacteria</taxon>
        <taxon>Hyphomicrobiales</taxon>
        <taxon>Phyllobacteriaceae</taxon>
        <taxon>Mesorhizobium</taxon>
    </lineage>
</organism>
<dbReference type="PANTHER" id="PTHR30386:SF26">
    <property type="entry name" value="TRANSPORT PROTEIN COMB"/>
    <property type="match status" value="1"/>
</dbReference>
<keyword evidence="3" id="KW-1133">Transmembrane helix</keyword>
<accession>A0AAU8CS75</accession>
<dbReference type="Pfam" id="PF25917">
    <property type="entry name" value="BSH_RND"/>
    <property type="match status" value="1"/>
</dbReference>
<dbReference type="GO" id="GO:0016020">
    <property type="term" value="C:membrane"/>
    <property type="evidence" value="ECO:0007669"/>
    <property type="project" value="UniProtKB-SubCell"/>
</dbReference>
<keyword evidence="4" id="KW-0472">Membrane</keyword>
<evidence type="ECO:0000259" key="5">
    <source>
        <dbReference type="Pfam" id="PF25917"/>
    </source>
</evidence>
<evidence type="ECO:0000256" key="2">
    <source>
        <dbReference type="ARBA" id="ARBA00022692"/>
    </source>
</evidence>
<evidence type="ECO:0000256" key="4">
    <source>
        <dbReference type="ARBA" id="ARBA00023136"/>
    </source>
</evidence>
<evidence type="ECO:0000256" key="3">
    <source>
        <dbReference type="ARBA" id="ARBA00022989"/>
    </source>
</evidence>
<sequence length="88" mass="9323">MYRVMAGAVIACLLAAGAGYWFLTRNQETTDDAFIEANVVQIAPRIAGTVRTIHIDDNQKVASGDLLVELDPGDYESALAQAQGGARG</sequence>
<dbReference type="RefSeq" id="WP_353643292.1">
    <property type="nucleotide sequence ID" value="NZ_CP159253.1"/>
</dbReference>
<keyword evidence="2" id="KW-0812">Transmembrane</keyword>